<name>A0A438HFZ8_VITVI</name>
<protein>
    <submittedName>
        <fullName evidence="1">Uncharacterized protein</fullName>
    </submittedName>
</protein>
<gene>
    <name evidence="1" type="ORF">CK203_038945</name>
</gene>
<comment type="caution">
    <text evidence="1">The sequence shown here is derived from an EMBL/GenBank/DDBJ whole genome shotgun (WGS) entry which is preliminary data.</text>
</comment>
<organism evidence="1 2">
    <name type="scientific">Vitis vinifera</name>
    <name type="common">Grape</name>
    <dbReference type="NCBI Taxonomy" id="29760"/>
    <lineage>
        <taxon>Eukaryota</taxon>
        <taxon>Viridiplantae</taxon>
        <taxon>Streptophyta</taxon>
        <taxon>Embryophyta</taxon>
        <taxon>Tracheophyta</taxon>
        <taxon>Spermatophyta</taxon>
        <taxon>Magnoliopsida</taxon>
        <taxon>eudicotyledons</taxon>
        <taxon>Gunneridae</taxon>
        <taxon>Pentapetalae</taxon>
        <taxon>rosids</taxon>
        <taxon>Vitales</taxon>
        <taxon>Vitaceae</taxon>
        <taxon>Viteae</taxon>
        <taxon>Vitis</taxon>
    </lineage>
</organism>
<evidence type="ECO:0000313" key="1">
    <source>
        <dbReference type="EMBL" id="RVW83393.1"/>
    </source>
</evidence>
<dbReference type="Proteomes" id="UP000288805">
    <property type="component" value="Unassembled WGS sequence"/>
</dbReference>
<proteinExistence type="predicted"/>
<dbReference type="EMBL" id="QGNW01000229">
    <property type="protein sequence ID" value="RVW83393.1"/>
    <property type="molecule type" value="Genomic_DNA"/>
</dbReference>
<accession>A0A438HFZ8</accession>
<sequence length="556" mass="64644">MEWDSGLEETAKWGKLMFIKEAKLRFLHYKYNRLASHLLKADEVKSFQMLQTGSQACQAQQFSSSLVSMQRRHGLRFNVHRNISYNGVRHIRDNIYEATAEAEGDILKLVTLKLVDPNDTEFLSYEMAEGLDKDHVLVGYDSYEEPGRRVIVYERHQSLQDWLQQHQVVIGGRLNQQLISIIWDLLKAIQYLVPLRKLEGSFDMHNVVVVKGRGKITGLCDDYERENLQVIRLEIASVLENIFNRCYGLEITQIEDFRSLIAVLRKSNLPHHHVFRIMHRHPLLLTHSSRVAFRLLAYTSILRYNSNYRTSQFVGDYDKFLSVCSLSRPCISTSWTQWVKYNNRPNYYSQELKRALAWPSTPYSDSPWSFFKFMRNIVAHDSMGNAEDLDKELNFIWPGFVGMIFEMLLEFQVSESALLREGEDVWLPLFSLMYCLMLLELHVTEILWNAGLMQGYSNDTGELWYGLPQKPSGIQTETWLLLEEISPYTPVKVPGPMLGELRGTQASLEIPRCNLAYGVKADVITWRGIRITVLDALKLHHPRWQSLLKRTAQLYP</sequence>
<evidence type="ECO:0000313" key="2">
    <source>
        <dbReference type="Proteomes" id="UP000288805"/>
    </source>
</evidence>
<dbReference type="AlphaFoldDB" id="A0A438HFZ8"/>
<reference evidence="1 2" key="1">
    <citation type="journal article" date="2018" name="PLoS Genet.">
        <title>Population sequencing reveals clonal diversity and ancestral inbreeding in the grapevine cultivar Chardonnay.</title>
        <authorList>
            <person name="Roach M.J."/>
            <person name="Johnson D.L."/>
            <person name="Bohlmann J."/>
            <person name="van Vuuren H.J."/>
            <person name="Jones S.J."/>
            <person name="Pretorius I.S."/>
            <person name="Schmidt S.A."/>
            <person name="Borneman A.R."/>
        </authorList>
    </citation>
    <scope>NUCLEOTIDE SEQUENCE [LARGE SCALE GENOMIC DNA]</scope>
    <source>
        <strain evidence="2">cv. Chardonnay</strain>
        <tissue evidence="1">Leaf</tissue>
    </source>
</reference>